<sequence length="277" mass="31007">MGKGLEGKRVVLAGSRKLRELSEIIERQGGTPIVRSQQGMLLLQEHEMERDLLHLIENGTDWSIFTTGTGLEALLQQAKRIGVHDRLLEMVRNSNVGARGYKTLALLKQLGIQPIVMDEDGTTEGLIRSLQAYDFTGQGVTIQLHGEPMPSFVSFLERKGATVRTILPYMHVAPDFDVSYTLCKEITEASVDAVCFTTAVQVQYFFQYAKSHGRYLEINESFRKRVLAVAIGRVTAEALKEEGVRRVLVPEHERMGAMIVELAHYYKNASTQRGVAE</sequence>
<keyword evidence="3" id="KW-1185">Reference proteome</keyword>
<reference evidence="2 3" key="1">
    <citation type="submission" date="2022-12" db="EMBL/GenBank/DDBJ databases">
        <title>Draft genome sequence of Paenibacillus sp. dW9.</title>
        <authorList>
            <person name="Choi E.-W."/>
            <person name="Kim D.-U."/>
        </authorList>
    </citation>
    <scope>NUCLEOTIDE SEQUENCE [LARGE SCALE GENOMIC DNA]</scope>
    <source>
        <strain evidence="3">dW9</strain>
    </source>
</reference>
<dbReference type="EC" id="4.2.1.75" evidence="2"/>
<dbReference type="NCBIfam" id="NF004584">
    <property type="entry name" value="PRK05928.2-1"/>
    <property type="match status" value="1"/>
</dbReference>
<dbReference type="InterPro" id="IPR039793">
    <property type="entry name" value="UROS/Hem4"/>
</dbReference>
<evidence type="ECO:0000313" key="2">
    <source>
        <dbReference type="EMBL" id="MCZ8513063.1"/>
    </source>
</evidence>
<evidence type="ECO:0000313" key="3">
    <source>
        <dbReference type="Proteomes" id="UP001527882"/>
    </source>
</evidence>
<dbReference type="InterPro" id="IPR036108">
    <property type="entry name" value="4pyrrol_syn_uPrphyn_synt_sf"/>
</dbReference>
<dbReference type="Proteomes" id="UP001527882">
    <property type="component" value="Unassembled WGS sequence"/>
</dbReference>
<comment type="caution">
    <text evidence="2">The sequence shown here is derived from an EMBL/GenBank/DDBJ whole genome shotgun (WGS) entry which is preliminary data.</text>
</comment>
<dbReference type="InterPro" id="IPR003754">
    <property type="entry name" value="4pyrrol_synth_uPrphyn_synth"/>
</dbReference>
<keyword evidence="2" id="KW-0456">Lyase</keyword>
<dbReference type="CDD" id="cd06578">
    <property type="entry name" value="HemD"/>
    <property type="match status" value="1"/>
</dbReference>
<proteinExistence type="predicted"/>
<dbReference type="Gene3D" id="3.40.50.10090">
    <property type="match status" value="2"/>
</dbReference>
<accession>A0ABT4Q868</accession>
<dbReference type="GO" id="GO:0004852">
    <property type="term" value="F:uroporphyrinogen-III synthase activity"/>
    <property type="evidence" value="ECO:0007669"/>
    <property type="project" value="UniProtKB-EC"/>
</dbReference>
<protein>
    <submittedName>
        <fullName evidence="2">Uroporphyrinogen-III synthase</fullName>
        <ecNumber evidence="2">4.2.1.75</ecNumber>
    </submittedName>
</protein>
<dbReference type="PANTHER" id="PTHR40082">
    <property type="entry name" value="BLR5956 PROTEIN"/>
    <property type="match status" value="1"/>
</dbReference>
<gene>
    <name evidence="2" type="ORF">O9H85_11645</name>
</gene>
<dbReference type="EMBL" id="JAQAGZ010000006">
    <property type="protein sequence ID" value="MCZ8513063.1"/>
    <property type="molecule type" value="Genomic_DNA"/>
</dbReference>
<dbReference type="PANTHER" id="PTHR40082:SF1">
    <property type="entry name" value="BLR5956 PROTEIN"/>
    <property type="match status" value="1"/>
</dbReference>
<name>A0ABT4Q868_9BACL</name>
<dbReference type="SUPFAM" id="SSF69618">
    <property type="entry name" value="HemD-like"/>
    <property type="match status" value="1"/>
</dbReference>
<feature type="domain" description="Tetrapyrrole biosynthesis uroporphyrinogen III synthase" evidence="1">
    <location>
        <begin position="20"/>
        <end position="259"/>
    </location>
</feature>
<evidence type="ECO:0000259" key="1">
    <source>
        <dbReference type="Pfam" id="PF02602"/>
    </source>
</evidence>
<dbReference type="Pfam" id="PF02602">
    <property type="entry name" value="HEM4"/>
    <property type="match status" value="1"/>
</dbReference>
<dbReference type="RefSeq" id="WP_269881519.1">
    <property type="nucleotide sequence ID" value="NZ_JAQAGZ010000006.1"/>
</dbReference>
<organism evidence="2 3">
    <name type="scientific">Paenibacillus gyeongsangnamensis</name>
    <dbReference type="NCBI Taxonomy" id="3388067"/>
    <lineage>
        <taxon>Bacteria</taxon>
        <taxon>Bacillati</taxon>
        <taxon>Bacillota</taxon>
        <taxon>Bacilli</taxon>
        <taxon>Bacillales</taxon>
        <taxon>Paenibacillaceae</taxon>
        <taxon>Paenibacillus</taxon>
    </lineage>
</organism>